<dbReference type="Proteomes" id="UP000027120">
    <property type="component" value="Unassembled WGS sequence"/>
</dbReference>
<gene>
    <name evidence="1" type="ORF">CISIN_1g043202mg</name>
</gene>
<evidence type="ECO:0000313" key="2">
    <source>
        <dbReference type="Proteomes" id="UP000027120"/>
    </source>
</evidence>
<accession>A0A067EWF0</accession>
<keyword evidence="2" id="KW-1185">Reference proteome</keyword>
<proteinExistence type="predicted"/>
<name>A0A067EWF0_CITSI</name>
<organism evidence="1 2">
    <name type="scientific">Citrus sinensis</name>
    <name type="common">Sweet orange</name>
    <name type="synonym">Citrus aurantium var. sinensis</name>
    <dbReference type="NCBI Taxonomy" id="2711"/>
    <lineage>
        <taxon>Eukaryota</taxon>
        <taxon>Viridiplantae</taxon>
        <taxon>Streptophyta</taxon>
        <taxon>Embryophyta</taxon>
        <taxon>Tracheophyta</taxon>
        <taxon>Spermatophyta</taxon>
        <taxon>Magnoliopsida</taxon>
        <taxon>eudicotyledons</taxon>
        <taxon>Gunneridae</taxon>
        <taxon>Pentapetalae</taxon>
        <taxon>rosids</taxon>
        <taxon>malvids</taxon>
        <taxon>Sapindales</taxon>
        <taxon>Rutaceae</taxon>
        <taxon>Aurantioideae</taxon>
        <taxon>Citrus</taxon>
    </lineage>
</organism>
<dbReference type="EMBL" id="KK784940">
    <property type="protein sequence ID" value="KDO59428.1"/>
    <property type="molecule type" value="Genomic_DNA"/>
</dbReference>
<sequence>MARQLLGVSEIAAMVALDQPLILESPFYGGAIQRLLCVAAIGV</sequence>
<dbReference type="AlphaFoldDB" id="A0A067EWF0"/>
<reference evidence="1 2" key="1">
    <citation type="submission" date="2014-04" db="EMBL/GenBank/DDBJ databases">
        <authorList>
            <consortium name="International Citrus Genome Consortium"/>
            <person name="Gmitter F."/>
            <person name="Chen C."/>
            <person name="Farmerie W."/>
            <person name="Harkins T."/>
            <person name="Desany B."/>
            <person name="Mohiuddin M."/>
            <person name="Kodira C."/>
            <person name="Borodovsky M."/>
            <person name="Lomsadze A."/>
            <person name="Burns P."/>
            <person name="Jenkins J."/>
            <person name="Prochnik S."/>
            <person name="Shu S."/>
            <person name="Chapman J."/>
            <person name="Pitluck S."/>
            <person name="Schmutz J."/>
            <person name="Rokhsar D."/>
        </authorList>
    </citation>
    <scope>NUCLEOTIDE SEQUENCE</scope>
</reference>
<evidence type="ECO:0000313" key="1">
    <source>
        <dbReference type="EMBL" id="KDO59428.1"/>
    </source>
</evidence>
<protein>
    <submittedName>
        <fullName evidence="1">Uncharacterized protein</fullName>
    </submittedName>
</protein>